<evidence type="ECO:0000256" key="5">
    <source>
        <dbReference type="ARBA" id="ARBA00022792"/>
    </source>
</evidence>
<keyword evidence="9" id="KW-0813">Transport</keyword>
<dbReference type="PANTHER" id="PTHR14110">
    <property type="entry name" value="MITOCHONDRIAL IMPORT INNER MEMBRANE TRANSLOCASE SUBUNIT TIM22"/>
    <property type="match status" value="1"/>
</dbReference>
<dbReference type="GO" id="GO:0005198">
    <property type="term" value="F:structural molecule activity"/>
    <property type="evidence" value="ECO:0007669"/>
    <property type="project" value="EnsemblFungi"/>
</dbReference>
<evidence type="ECO:0000256" key="10">
    <source>
        <dbReference type="SAM" id="MobiDB-lite"/>
    </source>
</evidence>
<name>A0A1E4T9Y6_9ASCO</name>
<dbReference type="GO" id="GO:0042721">
    <property type="term" value="C:TIM22 mitochondrial import inner membrane insertion complex"/>
    <property type="evidence" value="ECO:0007669"/>
    <property type="project" value="UniProtKB-UniRule"/>
</dbReference>
<protein>
    <recommendedName>
        <fullName evidence="3 9">Mitochondrial import inner membrane translocase subunit TIM22</fullName>
    </recommendedName>
</protein>
<keyword evidence="8" id="KW-0472">Membrane</keyword>
<feature type="compositionally biased region" description="Low complexity" evidence="10">
    <location>
        <begin position="1"/>
        <end position="13"/>
    </location>
</feature>
<keyword evidence="9" id="KW-0653">Protein transport</keyword>
<dbReference type="GO" id="GO:0045039">
    <property type="term" value="P:protein insertion into mitochondrial inner membrane"/>
    <property type="evidence" value="ECO:0007669"/>
    <property type="project" value="UniProtKB-UniRule"/>
</dbReference>
<proteinExistence type="inferred from homology"/>
<evidence type="ECO:0000256" key="9">
    <source>
        <dbReference type="RuleBase" id="RU367038"/>
    </source>
</evidence>
<comment type="similarity">
    <text evidence="2 9">Belongs to the Tim17/Tim22/Tim23 family.</text>
</comment>
<dbReference type="AlphaFoldDB" id="A0A1E4T9Y6"/>
<accession>A0A1E4T9Y6</accession>
<evidence type="ECO:0000256" key="6">
    <source>
        <dbReference type="ARBA" id="ARBA00022989"/>
    </source>
</evidence>
<dbReference type="PANTHER" id="PTHR14110:SF0">
    <property type="entry name" value="MITOCHONDRIAL IMPORT INNER MEMBRANE TRANSLOCASE SUBUNIT TIM22"/>
    <property type="match status" value="1"/>
</dbReference>
<evidence type="ECO:0000256" key="7">
    <source>
        <dbReference type="ARBA" id="ARBA00023128"/>
    </source>
</evidence>
<keyword evidence="7 9" id="KW-0496">Mitochondrion</keyword>
<dbReference type="OrthoDB" id="75343at2759"/>
<feature type="region of interest" description="Disordered" evidence="10">
    <location>
        <begin position="1"/>
        <end position="21"/>
    </location>
</feature>
<evidence type="ECO:0000256" key="1">
    <source>
        <dbReference type="ARBA" id="ARBA00004448"/>
    </source>
</evidence>
<dbReference type="GO" id="GO:0008320">
    <property type="term" value="F:protein transmembrane transporter activity"/>
    <property type="evidence" value="ECO:0007669"/>
    <property type="project" value="UniProtKB-UniRule"/>
</dbReference>
<evidence type="ECO:0000313" key="11">
    <source>
        <dbReference type="EMBL" id="ODV88595.1"/>
    </source>
</evidence>
<dbReference type="Pfam" id="PF02466">
    <property type="entry name" value="Tim17"/>
    <property type="match status" value="1"/>
</dbReference>
<reference evidence="12" key="1">
    <citation type="submission" date="2016-02" db="EMBL/GenBank/DDBJ databases">
        <title>Comparative genomics of biotechnologically important yeasts.</title>
        <authorList>
            <consortium name="DOE Joint Genome Institute"/>
            <person name="Riley R."/>
            <person name="Haridas S."/>
            <person name="Wolfe K.H."/>
            <person name="Lopes M.R."/>
            <person name="Hittinger C.T."/>
            <person name="Goker M."/>
            <person name="Salamov A."/>
            <person name="Wisecaver J."/>
            <person name="Long T.M."/>
            <person name="Aerts A.L."/>
            <person name="Barry K."/>
            <person name="Choi C."/>
            <person name="Clum A."/>
            <person name="Coughlan A.Y."/>
            <person name="Deshpande S."/>
            <person name="Douglass A.P."/>
            <person name="Hanson S.J."/>
            <person name="Klenk H.-P."/>
            <person name="Labutti K."/>
            <person name="Lapidus A."/>
            <person name="Lindquist E."/>
            <person name="Lipzen A."/>
            <person name="Meier-Kolthoff J.P."/>
            <person name="Ohm R.A."/>
            <person name="Otillar R.P."/>
            <person name="Pangilinan J."/>
            <person name="Peng Y."/>
            <person name="Rokas A."/>
            <person name="Rosa C.A."/>
            <person name="Scheuner C."/>
            <person name="Sibirny A.A."/>
            <person name="Slot J.C."/>
            <person name="Stielow J.B."/>
            <person name="Sun H."/>
            <person name="Kurtzman C.P."/>
            <person name="Blackwell M."/>
            <person name="Jeffries T.W."/>
            <person name="Grigoriev I.V."/>
        </authorList>
    </citation>
    <scope>NUCLEOTIDE SEQUENCE [LARGE SCALE GENOMIC DNA]</scope>
    <source>
        <strain evidence="12">NRRL Y-17796</strain>
    </source>
</reference>
<keyword evidence="12" id="KW-1185">Reference proteome</keyword>
<keyword evidence="5 9" id="KW-0999">Mitochondrion inner membrane</keyword>
<sequence length="188" mass="19938">MNVPPFSSPSSSFPRPPSQPSFYDMTPEQQAEAGAMYMARAMQSCPAKAVMSAGAGFALGGIFGLFMSSMSYDLPESFGGRKMSDLPFRQQMKMQFSEMAKKSYSSAKNFGYIGMIFSGTECCIESLRAKTDVWNGVSAGCLTGGGLAVKSGPQAALAGCAAFAAFSGAIDLYLRRDANPPPENDFDS</sequence>
<dbReference type="GO" id="GO:0030943">
    <property type="term" value="F:mitochondrion targeting sequence binding"/>
    <property type="evidence" value="ECO:0007669"/>
    <property type="project" value="EnsemblFungi"/>
</dbReference>
<dbReference type="EMBL" id="KV453843">
    <property type="protein sequence ID" value="ODV88595.1"/>
    <property type="molecule type" value="Genomic_DNA"/>
</dbReference>
<keyword evidence="9" id="KW-0811">Translocation</keyword>
<evidence type="ECO:0000313" key="12">
    <source>
        <dbReference type="Proteomes" id="UP000095023"/>
    </source>
</evidence>
<evidence type="ECO:0000256" key="2">
    <source>
        <dbReference type="ARBA" id="ARBA00008444"/>
    </source>
</evidence>
<evidence type="ECO:0000256" key="8">
    <source>
        <dbReference type="ARBA" id="ARBA00023136"/>
    </source>
</evidence>
<organism evidence="11 12">
    <name type="scientific">Tortispora caseinolytica NRRL Y-17796</name>
    <dbReference type="NCBI Taxonomy" id="767744"/>
    <lineage>
        <taxon>Eukaryota</taxon>
        <taxon>Fungi</taxon>
        <taxon>Dikarya</taxon>
        <taxon>Ascomycota</taxon>
        <taxon>Saccharomycotina</taxon>
        <taxon>Trigonopsidomycetes</taxon>
        <taxon>Trigonopsidales</taxon>
        <taxon>Trigonopsidaceae</taxon>
        <taxon>Tortispora</taxon>
    </lineage>
</organism>
<comment type="subunit">
    <text evidence="9">Component of the TIM22 complex.</text>
</comment>
<keyword evidence="4" id="KW-0812">Transmembrane</keyword>
<evidence type="ECO:0000256" key="3">
    <source>
        <dbReference type="ARBA" id="ARBA00020722"/>
    </source>
</evidence>
<evidence type="ECO:0000256" key="4">
    <source>
        <dbReference type="ARBA" id="ARBA00022692"/>
    </source>
</evidence>
<keyword evidence="6" id="KW-1133">Transmembrane helix</keyword>
<gene>
    <name evidence="11" type="ORF">CANCADRAFT_3240</name>
</gene>
<comment type="function">
    <text evidence="9">Essential core component of the TIM22 complex, a complex that mediates the import and insertion of multi-pass transmembrane proteins into the mitochondrial inner membrane. In the TIM22 complex, it constitutes the voltage-activated and signal-gated channel. Forms a twin-pore translocase that uses the membrane potential as external driving force in 2 voltage-dependent steps.</text>
</comment>
<dbReference type="Proteomes" id="UP000095023">
    <property type="component" value="Unassembled WGS sequence"/>
</dbReference>
<dbReference type="InterPro" id="IPR039175">
    <property type="entry name" value="TIM22"/>
</dbReference>
<comment type="subcellular location">
    <subcellularLocation>
        <location evidence="1 9">Mitochondrion inner membrane</location>
        <topology evidence="1 9">Multi-pass membrane protein</topology>
    </subcellularLocation>
</comment>